<evidence type="ECO:0000313" key="1">
    <source>
        <dbReference type="EMBL" id="CCI54109.1"/>
    </source>
</evidence>
<dbReference type="EMBL" id="CAJC01000172">
    <property type="protein sequence ID" value="CCI54109.1"/>
    <property type="molecule type" value="Genomic_DNA"/>
</dbReference>
<keyword evidence="2" id="KW-1185">Reference proteome</keyword>
<accession>A0A077MBX0</accession>
<dbReference type="Proteomes" id="UP000035720">
    <property type="component" value="Unassembled WGS sequence"/>
</dbReference>
<protein>
    <submittedName>
        <fullName evidence="1">Uncharacterized protein</fullName>
    </submittedName>
</protein>
<gene>
    <name evidence="1" type="ORF">BN13_60010</name>
</gene>
<name>A0A077MBX0_9MICO</name>
<organism evidence="1 2">
    <name type="scientific">Nostocoides jenkinsii Ben 74</name>
    <dbReference type="NCBI Taxonomy" id="1193518"/>
    <lineage>
        <taxon>Bacteria</taxon>
        <taxon>Bacillati</taxon>
        <taxon>Actinomycetota</taxon>
        <taxon>Actinomycetes</taxon>
        <taxon>Micrococcales</taxon>
        <taxon>Intrasporangiaceae</taxon>
        <taxon>Nostocoides</taxon>
    </lineage>
</organism>
<reference evidence="1 2" key="1">
    <citation type="journal article" date="2013" name="ISME J.">
        <title>A metabolic model for members of the genus Tetrasphaera involved in enhanced biological phosphorus removal.</title>
        <authorList>
            <person name="Kristiansen R."/>
            <person name="Nguyen H.T.T."/>
            <person name="Saunders A.M."/>
            <person name="Nielsen J.L."/>
            <person name="Wimmer R."/>
            <person name="Le V.Q."/>
            <person name="McIlroy S.J."/>
            <person name="Petrovski S."/>
            <person name="Seviour R.J."/>
            <person name="Calteau A."/>
            <person name="Nielsen K.L."/>
            <person name="Nielsen P.H."/>
        </authorList>
    </citation>
    <scope>NUCLEOTIDE SEQUENCE [LARGE SCALE GENOMIC DNA]</scope>
    <source>
        <strain evidence="1 2">Ben 74</strain>
    </source>
</reference>
<sequence length="214" mass="22826">MSMPPGRDRPRRPAHLSLEAMTKYAGTTPGPAEVTEVAHHSAAIVLGVGRTVADPDVTARLVALVDELGLDTIAELWSVMPAGTLPGALWRLYALREWVGRSPTTASREYAAGMRHAQVNHVVAGPAEPPGPDELRALVDEILRRVYRGDLAVALERAAAFCRVISAGRAELAHDTDAYDPQLATRETEQAATLLTTARDLDAAAAAWRAGALL</sequence>
<proteinExistence type="predicted"/>
<comment type="caution">
    <text evidence="1">The sequence shown here is derived from an EMBL/GenBank/DDBJ whole genome shotgun (WGS) entry which is preliminary data.</text>
</comment>
<dbReference type="STRING" id="1193518.BN13_60010"/>
<evidence type="ECO:0000313" key="2">
    <source>
        <dbReference type="Proteomes" id="UP000035720"/>
    </source>
</evidence>
<dbReference type="AlphaFoldDB" id="A0A077MBX0"/>